<proteinExistence type="predicted"/>
<dbReference type="InterPro" id="IPR025657">
    <property type="entry name" value="RadC_JAB"/>
</dbReference>
<evidence type="ECO:0000256" key="4">
    <source>
        <dbReference type="ARBA" id="ARBA00022833"/>
    </source>
</evidence>
<organism evidence="7 8">
    <name type="scientific">Shewanella psychropiezotolerans</name>
    <dbReference type="NCBI Taxonomy" id="2593655"/>
    <lineage>
        <taxon>Bacteria</taxon>
        <taxon>Pseudomonadati</taxon>
        <taxon>Pseudomonadota</taxon>
        <taxon>Gammaproteobacteria</taxon>
        <taxon>Alteromonadales</taxon>
        <taxon>Shewanellaceae</taxon>
        <taxon>Shewanella</taxon>
    </lineage>
</organism>
<keyword evidence="8" id="KW-1185">Reference proteome</keyword>
<dbReference type="PANTHER" id="PTHR30471:SF3">
    <property type="entry name" value="UPF0758 PROTEIN YEES-RELATED"/>
    <property type="match status" value="1"/>
</dbReference>
<dbReference type="RefSeq" id="WP_144048946.1">
    <property type="nucleotide sequence ID" value="NZ_CP041614.1"/>
</dbReference>
<reference evidence="7 8" key="1">
    <citation type="submission" date="2019-07" db="EMBL/GenBank/DDBJ databases">
        <title>Shewanella sp. YLB-06 whole genomic sequence.</title>
        <authorList>
            <person name="Yu L."/>
        </authorList>
    </citation>
    <scope>NUCLEOTIDE SEQUENCE [LARGE SCALE GENOMIC DNA]</scope>
    <source>
        <strain evidence="7 8">YLB-06</strain>
    </source>
</reference>
<dbReference type="NCBIfam" id="TIGR00608">
    <property type="entry name" value="radc"/>
    <property type="match status" value="1"/>
</dbReference>
<dbReference type="SUPFAM" id="SSF102712">
    <property type="entry name" value="JAB1/MPN domain"/>
    <property type="match status" value="1"/>
</dbReference>
<dbReference type="EMBL" id="CP041614">
    <property type="protein sequence ID" value="QDO86664.1"/>
    <property type="molecule type" value="Genomic_DNA"/>
</dbReference>
<dbReference type="PANTHER" id="PTHR30471">
    <property type="entry name" value="DNA REPAIR PROTEIN RADC"/>
    <property type="match status" value="1"/>
</dbReference>
<evidence type="ECO:0000259" key="6">
    <source>
        <dbReference type="PROSITE" id="PS50249"/>
    </source>
</evidence>
<dbReference type="Proteomes" id="UP000315947">
    <property type="component" value="Chromosome"/>
</dbReference>
<evidence type="ECO:0000313" key="7">
    <source>
        <dbReference type="EMBL" id="QDO86664.1"/>
    </source>
</evidence>
<dbReference type="InterPro" id="IPR001405">
    <property type="entry name" value="UPF0758"/>
</dbReference>
<dbReference type="Gene3D" id="3.40.140.10">
    <property type="entry name" value="Cytidine Deaminase, domain 2"/>
    <property type="match status" value="1"/>
</dbReference>
<feature type="domain" description="MPN" evidence="6">
    <location>
        <begin position="25"/>
        <end position="148"/>
    </location>
</feature>
<dbReference type="InterPro" id="IPR020891">
    <property type="entry name" value="UPF0758_CS"/>
</dbReference>
<name>A0ABX5X5N2_9GAMM</name>
<gene>
    <name evidence="7" type="primary">radC</name>
    <name evidence="7" type="ORF">FM037_13465</name>
</gene>
<keyword evidence="2" id="KW-0479">Metal-binding</keyword>
<keyword evidence="1" id="KW-0645">Protease</keyword>
<evidence type="ECO:0000256" key="3">
    <source>
        <dbReference type="ARBA" id="ARBA00022801"/>
    </source>
</evidence>
<dbReference type="PROSITE" id="PS01302">
    <property type="entry name" value="UPF0758"/>
    <property type="match status" value="1"/>
</dbReference>
<evidence type="ECO:0000256" key="2">
    <source>
        <dbReference type="ARBA" id="ARBA00022723"/>
    </source>
</evidence>
<accession>A0ABX5X5N2</accession>
<dbReference type="PROSITE" id="PS50249">
    <property type="entry name" value="MPN"/>
    <property type="match status" value="1"/>
</dbReference>
<evidence type="ECO:0000313" key="8">
    <source>
        <dbReference type="Proteomes" id="UP000315947"/>
    </source>
</evidence>
<keyword evidence="4" id="KW-0862">Zinc</keyword>
<protein>
    <submittedName>
        <fullName evidence="7">DNA repair protein RadC</fullName>
    </submittedName>
</protein>
<dbReference type="InterPro" id="IPR037518">
    <property type="entry name" value="MPN"/>
</dbReference>
<keyword evidence="5" id="KW-0482">Metalloprotease</keyword>
<dbReference type="CDD" id="cd08071">
    <property type="entry name" value="MPN_DUF2466"/>
    <property type="match status" value="1"/>
</dbReference>
<sequence length="148" mass="16347">MFTNEENTILVQAAAIIESKMRTASALSSADLARAACVNRLVHKEHEVFAILMLDSQHRLIEFVELFRGSIDSASVYPREVVKSVLEYNAASVIFAHNHPSGIAEPSQADRRITERVSQALALIDVNVLDHFVIGVGETVSFAERGWL</sequence>
<evidence type="ECO:0000256" key="1">
    <source>
        <dbReference type="ARBA" id="ARBA00022670"/>
    </source>
</evidence>
<evidence type="ECO:0000256" key="5">
    <source>
        <dbReference type="ARBA" id="ARBA00023049"/>
    </source>
</evidence>
<dbReference type="Pfam" id="PF04002">
    <property type="entry name" value="RadC"/>
    <property type="match status" value="1"/>
</dbReference>
<keyword evidence="3" id="KW-0378">Hydrolase</keyword>